<comment type="caution">
    <text evidence="11">The sequence shown here is derived from an EMBL/GenBank/DDBJ whole genome shotgun (WGS) entry which is preliminary data.</text>
</comment>
<accession>A0AAV5S3D4</accession>
<dbReference type="GO" id="GO:0051301">
    <property type="term" value="P:cell division"/>
    <property type="evidence" value="ECO:0007669"/>
    <property type="project" value="UniProtKB-KW"/>
</dbReference>
<evidence type="ECO:0000256" key="2">
    <source>
        <dbReference type="ARBA" id="ARBA00005917"/>
    </source>
</evidence>
<evidence type="ECO:0000256" key="8">
    <source>
        <dbReference type="PIRNR" id="PIRNR005719"/>
    </source>
</evidence>
<evidence type="ECO:0000256" key="1">
    <source>
        <dbReference type="ARBA" id="ARBA00004123"/>
    </source>
</evidence>
<comment type="similarity">
    <text evidence="2">Belongs to the SMC family. SMC3 subfamily.</text>
</comment>
<dbReference type="FunFam" id="3.40.50.300:FF:000370">
    <property type="entry name" value="Structural maintenance of chromosomes 3"/>
    <property type="match status" value="1"/>
</dbReference>
<comment type="subcellular location">
    <subcellularLocation>
        <location evidence="1 8">Nucleus</location>
    </subcellularLocation>
</comment>
<dbReference type="PIRSF" id="PIRSF005719">
    <property type="entry name" value="SMC"/>
    <property type="match status" value="1"/>
</dbReference>
<dbReference type="InterPro" id="IPR003395">
    <property type="entry name" value="RecF/RecN/SMC_N"/>
</dbReference>
<dbReference type="CDD" id="cd03272">
    <property type="entry name" value="ABC_SMC3_euk"/>
    <property type="match status" value="1"/>
</dbReference>
<evidence type="ECO:0000313" key="11">
    <source>
        <dbReference type="EMBL" id="GMM58190.1"/>
    </source>
</evidence>
<dbReference type="InterPro" id="IPR010935">
    <property type="entry name" value="SMC_hinge"/>
</dbReference>
<evidence type="ECO:0000256" key="4">
    <source>
        <dbReference type="ARBA" id="ARBA00022776"/>
    </source>
</evidence>
<feature type="coiled-coil region" evidence="9">
    <location>
        <begin position="868"/>
        <end position="909"/>
    </location>
</feature>
<dbReference type="GO" id="GO:0051276">
    <property type="term" value="P:chromosome organization"/>
    <property type="evidence" value="ECO:0007669"/>
    <property type="project" value="InterPro"/>
</dbReference>
<dbReference type="GO" id="GO:0005694">
    <property type="term" value="C:chromosome"/>
    <property type="evidence" value="ECO:0007669"/>
    <property type="project" value="InterPro"/>
</dbReference>
<organism evidence="11 12">
    <name type="scientific">Maudiozyma humilis</name>
    <name type="common">Sour dough yeast</name>
    <name type="synonym">Kazachstania humilis</name>
    <dbReference type="NCBI Taxonomy" id="51915"/>
    <lineage>
        <taxon>Eukaryota</taxon>
        <taxon>Fungi</taxon>
        <taxon>Dikarya</taxon>
        <taxon>Ascomycota</taxon>
        <taxon>Saccharomycotina</taxon>
        <taxon>Saccharomycetes</taxon>
        <taxon>Saccharomycetales</taxon>
        <taxon>Saccharomycetaceae</taxon>
        <taxon>Maudiozyma</taxon>
    </lineage>
</organism>
<keyword evidence="12" id="KW-1185">Reference proteome</keyword>
<dbReference type="AlphaFoldDB" id="A0AAV5S3D4"/>
<evidence type="ECO:0000256" key="3">
    <source>
        <dbReference type="ARBA" id="ARBA00022618"/>
    </source>
</evidence>
<keyword evidence="5 9" id="KW-0175">Coiled coil</keyword>
<dbReference type="Gene3D" id="1.20.1060.20">
    <property type="match status" value="1"/>
</dbReference>
<evidence type="ECO:0000259" key="10">
    <source>
        <dbReference type="SMART" id="SM00968"/>
    </source>
</evidence>
<dbReference type="InterPro" id="IPR036277">
    <property type="entry name" value="SMC_hinge_sf"/>
</dbReference>
<dbReference type="SUPFAM" id="SSF52540">
    <property type="entry name" value="P-loop containing nucleoside triphosphate hydrolases"/>
    <property type="match status" value="1"/>
</dbReference>
<keyword evidence="6 8" id="KW-0539">Nucleus</keyword>
<dbReference type="GO" id="GO:0016887">
    <property type="term" value="F:ATP hydrolysis activity"/>
    <property type="evidence" value="ECO:0007669"/>
    <property type="project" value="InterPro"/>
</dbReference>
<dbReference type="GO" id="GO:0005524">
    <property type="term" value="F:ATP binding"/>
    <property type="evidence" value="ECO:0007669"/>
    <property type="project" value="InterPro"/>
</dbReference>
<dbReference type="Pfam" id="PF06470">
    <property type="entry name" value="SMC_hinge"/>
    <property type="match status" value="1"/>
</dbReference>
<name>A0AAV5S3D4_MAUHU</name>
<dbReference type="PANTHER" id="PTHR43977">
    <property type="entry name" value="STRUCTURAL MAINTENANCE OF CHROMOSOMES PROTEIN 3"/>
    <property type="match status" value="1"/>
</dbReference>
<dbReference type="Gene3D" id="3.40.50.300">
    <property type="entry name" value="P-loop containing nucleotide triphosphate hydrolases"/>
    <property type="match status" value="2"/>
</dbReference>
<keyword evidence="4" id="KW-0498">Mitosis</keyword>
<feature type="coiled-coil region" evidence="9">
    <location>
        <begin position="696"/>
        <end position="737"/>
    </location>
</feature>
<feature type="coiled-coil region" evidence="9">
    <location>
        <begin position="361"/>
        <end position="388"/>
    </location>
</feature>
<sequence length="1224" mass="139700">MYIKRIIIKGFKTYRNETIIDDLSPHQNIIIGSNGSGKSNLFSAIRFVLSDDYSNLKREERQGLIHQGSAGNSVMSASVEIIFHDPTGKIVLSSFNVPSKPNNEIHIRRTIGLKKDDYQVNDRNVSKGDIFRILESAGFSINNPYNIVPQGKIIALTNAKDNERLKLLEDVVGAKSFEIKLSASLKKMNDTDRKMKEIEKEMLELKSKLKEMNAEKIELEKYNDLERNRKVLQFTLFDRELNNVLNQLEKIDDEYNVTFNESKQYTHELDVREEMIANINEQLQDIENRLKIKIRTDQQQAKALYDEASANLIDLNVQVSDLKKQLGSNDDQIKKDEKALDIILEEIKTRNRKLDAITPKFKELSAEEREMKVRLNDLQQRKRELLLKRGKYTQFTSEEERNNWINGEIAEHTESLANLKTVIVANNQERESLETSIQTLTEEIADLIDSIQGPSITAELEDISEQQSLLKQQYVAKIDERKELWRTEQKLTTVLENFSKDLKSFQSNVNETMSRDLSSGITSVQEITQKLKLPSSSVFGTVGELIKVSDKYKTCAEIVGGNSLFNIVVDTDDTASLLMAELNRMKGGRVTFVPLNRITPESNFEMPSASSQEGKSVQFTPLMKKIKYDSKFEPVIQHIFGRTVVVKHLDSGLKLAKQFNLNAITLDGDRADKKGALTGGYYDYHKRTRLDALKSLTQARKKQEKTTLELTDIKQQLEKVDAEVDDINGKIRFLTNRREIILTTTEQMRLKQNSKKNEIIILQDSLEAIIARNEKAMVNVEKLESKIETYKEDLAAGFDPEDVQKKNTELEHIIKDIDIVTNDLNVTSNTLEDLTLMIDKIKAELESKLIPQKDYLETRISTAEKANAIESNEELDELLSRVKSITDQKKELAAQLDTIQREIDGLHAEKSNNEKILDKANTQQTILVSKIENFQKSAEKIMVKRATLLGRREELQRKIREVGLLSEDILNNFAKLSSEELLEKLTSTNRDISMLTNINKRALENFKKFGEKETELIERSEELTVSKTSIQELIEKLKSQKATAVDSTFKKVSENFAKVFERLVPAGTAKLIIQKVDDSNMDQDMDSDIPATQQTEMYSGVTISVSFNSKQNEQLHVEQLSGGQKTLCAIALILAIQMVDPAPFYLFDEIDAALDKQYRTAVASILKELSANAQFICTTFRTDMLEVADKFFRVKYENKISTVVEVQRDEAIKFIRGSNKMREV</sequence>
<gene>
    <name evidence="11" type="ORF">DAKH74_048060</name>
</gene>
<dbReference type="GO" id="GO:0007059">
    <property type="term" value="P:chromosome segregation"/>
    <property type="evidence" value="ECO:0007669"/>
    <property type="project" value="UniProtKB-ARBA"/>
</dbReference>
<dbReference type="EMBL" id="BTGD01000020">
    <property type="protein sequence ID" value="GMM58190.1"/>
    <property type="molecule type" value="Genomic_DNA"/>
</dbReference>
<proteinExistence type="inferred from homology"/>
<dbReference type="Gene3D" id="3.30.70.1620">
    <property type="match status" value="1"/>
</dbReference>
<protein>
    <recommendedName>
        <fullName evidence="8">Structural maintenance of chromosomes protein</fullName>
    </recommendedName>
</protein>
<feature type="coiled-coil region" evidence="9">
    <location>
        <begin position="423"/>
        <end position="450"/>
    </location>
</feature>
<evidence type="ECO:0000256" key="5">
    <source>
        <dbReference type="ARBA" id="ARBA00023054"/>
    </source>
</evidence>
<dbReference type="SUPFAM" id="SSF75553">
    <property type="entry name" value="Smc hinge domain"/>
    <property type="match status" value="1"/>
</dbReference>
<dbReference type="SMART" id="SM00968">
    <property type="entry name" value="SMC_hinge"/>
    <property type="match status" value="1"/>
</dbReference>
<dbReference type="InterPro" id="IPR024704">
    <property type="entry name" value="SMC"/>
</dbReference>
<dbReference type="GO" id="GO:0005634">
    <property type="term" value="C:nucleus"/>
    <property type="evidence" value="ECO:0007669"/>
    <property type="project" value="UniProtKB-SubCell"/>
</dbReference>
<dbReference type="Pfam" id="PF02463">
    <property type="entry name" value="SMC_N"/>
    <property type="match status" value="1"/>
</dbReference>
<keyword evidence="3" id="KW-0132">Cell division</keyword>
<feature type="coiled-coil region" evidence="9">
    <location>
        <begin position="181"/>
        <end position="229"/>
    </location>
</feature>
<dbReference type="InterPro" id="IPR027417">
    <property type="entry name" value="P-loop_NTPase"/>
</dbReference>
<evidence type="ECO:0000256" key="7">
    <source>
        <dbReference type="ARBA" id="ARBA00023306"/>
    </source>
</evidence>
<feature type="coiled-coil region" evidence="9">
    <location>
        <begin position="269"/>
        <end position="325"/>
    </location>
</feature>
<reference evidence="11 12" key="1">
    <citation type="journal article" date="2023" name="Elife">
        <title>Identification of key yeast species and microbe-microbe interactions impacting larval growth of Drosophila in the wild.</title>
        <authorList>
            <person name="Mure A."/>
            <person name="Sugiura Y."/>
            <person name="Maeda R."/>
            <person name="Honda K."/>
            <person name="Sakurai N."/>
            <person name="Takahashi Y."/>
            <person name="Watada M."/>
            <person name="Katoh T."/>
            <person name="Gotoh A."/>
            <person name="Gotoh Y."/>
            <person name="Taniguchi I."/>
            <person name="Nakamura K."/>
            <person name="Hayashi T."/>
            <person name="Katayama T."/>
            <person name="Uemura T."/>
            <person name="Hattori Y."/>
        </authorList>
    </citation>
    <scope>NUCLEOTIDE SEQUENCE [LARGE SCALE GENOMIC DNA]</scope>
    <source>
        <strain evidence="11 12">KH-74</strain>
    </source>
</reference>
<feature type="coiled-coil region" evidence="9">
    <location>
        <begin position="766"/>
        <end position="793"/>
    </location>
</feature>
<evidence type="ECO:0000313" key="12">
    <source>
        <dbReference type="Proteomes" id="UP001377567"/>
    </source>
</evidence>
<keyword evidence="7" id="KW-0131">Cell cycle</keyword>
<feature type="domain" description="SMC hinge" evidence="10">
    <location>
        <begin position="536"/>
        <end position="656"/>
    </location>
</feature>
<dbReference type="InterPro" id="IPR041741">
    <property type="entry name" value="SMC3_ABC_euk"/>
</dbReference>
<evidence type="ECO:0000256" key="6">
    <source>
        <dbReference type="ARBA" id="ARBA00023242"/>
    </source>
</evidence>
<dbReference type="Proteomes" id="UP001377567">
    <property type="component" value="Unassembled WGS sequence"/>
</dbReference>
<evidence type="ECO:0000256" key="9">
    <source>
        <dbReference type="SAM" id="Coils"/>
    </source>
</evidence>